<comment type="caution">
    <text evidence="2">The sequence shown here is derived from an EMBL/GenBank/DDBJ whole genome shotgun (WGS) entry which is preliminary data.</text>
</comment>
<proteinExistence type="predicted"/>
<keyword evidence="1" id="KW-0472">Membrane</keyword>
<dbReference type="Proteomes" id="UP000178082">
    <property type="component" value="Unassembled WGS sequence"/>
</dbReference>
<reference evidence="2 3" key="1">
    <citation type="journal article" date="2016" name="Nat. Commun.">
        <title>Thousands of microbial genomes shed light on interconnected biogeochemical processes in an aquifer system.</title>
        <authorList>
            <person name="Anantharaman K."/>
            <person name="Brown C.T."/>
            <person name="Hug L.A."/>
            <person name="Sharon I."/>
            <person name="Castelle C.J."/>
            <person name="Probst A.J."/>
            <person name="Thomas B.C."/>
            <person name="Singh A."/>
            <person name="Wilkins M.J."/>
            <person name="Karaoz U."/>
            <person name="Brodie E.L."/>
            <person name="Williams K.H."/>
            <person name="Hubbard S.S."/>
            <person name="Banfield J.F."/>
        </authorList>
    </citation>
    <scope>NUCLEOTIDE SEQUENCE [LARGE SCALE GENOMIC DNA]</scope>
</reference>
<evidence type="ECO:0000313" key="3">
    <source>
        <dbReference type="Proteomes" id="UP000178082"/>
    </source>
</evidence>
<keyword evidence="1" id="KW-0812">Transmembrane</keyword>
<name>A0A1F7SCB5_9BACT</name>
<dbReference type="STRING" id="1817883.A3G31_06060"/>
<evidence type="ECO:0000256" key="1">
    <source>
        <dbReference type="SAM" id="Phobius"/>
    </source>
</evidence>
<feature type="transmembrane region" description="Helical" evidence="1">
    <location>
        <begin position="101"/>
        <end position="122"/>
    </location>
</feature>
<dbReference type="AlphaFoldDB" id="A0A1F7SCB5"/>
<dbReference type="EMBL" id="MGDI01000042">
    <property type="protein sequence ID" value="OGL51415.1"/>
    <property type="molecule type" value="Genomic_DNA"/>
</dbReference>
<keyword evidence="1" id="KW-1133">Transmembrane helix</keyword>
<protein>
    <submittedName>
        <fullName evidence="2">Uncharacterized protein</fullName>
    </submittedName>
</protein>
<organism evidence="2 3">
    <name type="scientific">Candidatus Schekmanbacteria bacterium RIFCSPLOWO2_12_FULL_38_15</name>
    <dbReference type="NCBI Taxonomy" id="1817883"/>
    <lineage>
        <taxon>Bacteria</taxon>
        <taxon>Candidatus Schekmaniibacteriota</taxon>
    </lineage>
</organism>
<gene>
    <name evidence="2" type="ORF">A3G31_06060</name>
</gene>
<accession>A0A1F7SCB5</accession>
<evidence type="ECO:0000313" key="2">
    <source>
        <dbReference type="EMBL" id="OGL51415.1"/>
    </source>
</evidence>
<sequence length="263" mass="30593">MISKKVLLFSLIFILLVYSLSMGAFFSQNSLGINENRVRRPDSTQGSGRSPDLLSSSFEKEKIPLSPSLTKGDSGGLSEGRERDIIDIKPLEKIERDYRKILLIAAIIIILICLVLLGYFYFKNRKKKTEAQIFIPPHEIAFRELTQLKEKRFLENGEYQKFYFAFSEIFRRYLEKRFLFPATERTSEEIIPLIQKTGIFPESHFLIGRDFLLTTDLVKFAKHFPLKEETERIEEDFLKFIEGTKEEGEALNSKSQIPNSKQF</sequence>